<dbReference type="SUPFAM" id="SSF58104">
    <property type="entry name" value="Methyl-accepting chemotaxis protein (MCP) signaling domain"/>
    <property type="match status" value="1"/>
</dbReference>
<protein>
    <submittedName>
        <fullName evidence="8">Chemotaxis protein</fullName>
    </submittedName>
    <submittedName>
        <fullName evidence="7">PAS domain-containing protein</fullName>
    </submittedName>
</protein>
<feature type="domain" description="PAC" evidence="6">
    <location>
        <begin position="121"/>
        <end position="174"/>
    </location>
</feature>
<dbReference type="GO" id="GO:0007165">
    <property type="term" value="P:signal transduction"/>
    <property type="evidence" value="ECO:0007669"/>
    <property type="project" value="UniProtKB-KW"/>
</dbReference>
<dbReference type="InterPro" id="IPR004090">
    <property type="entry name" value="Chemotax_Me-accpt_rcpt"/>
</dbReference>
<dbReference type="Proteomes" id="UP000434052">
    <property type="component" value="Unassembled WGS sequence"/>
</dbReference>
<reference evidence="7 10" key="2">
    <citation type="submission" date="2019-04" db="EMBL/GenBank/DDBJ databases">
        <title>Isolation and culture of sulfate reducing bacteria from the cold seep of the South China Sea.</title>
        <authorList>
            <person name="Sun C."/>
            <person name="Liu R."/>
        </authorList>
    </citation>
    <scope>NUCLEOTIDE SEQUENCE [LARGE SCALE GENOMIC DNA]</scope>
    <source>
        <strain evidence="7 10">CS1</strain>
    </source>
</reference>
<dbReference type="InterPro" id="IPR035965">
    <property type="entry name" value="PAS-like_dom_sf"/>
</dbReference>
<dbReference type="PRINTS" id="PR00260">
    <property type="entry name" value="CHEMTRNSDUCR"/>
</dbReference>
<evidence type="ECO:0000313" key="8">
    <source>
        <dbReference type="EMBL" id="TVM33405.1"/>
    </source>
</evidence>
<proteinExistence type="inferred from homology"/>
<dbReference type="InterPro" id="IPR000014">
    <property type="entry name" value="PAS"/>
</dbReference>
<feature type="domain" description="Methyl-accepting transducer" evidence="5">
    <location>
        <begin position="189"/>
        <end position="425"/>
    </location>
</feature>
<dbReference type="InterPro" id="IPR004089">
    <property type="entry name" value="MCPsignal_dom"/>
</dbReference>
<dbReference type="GO" id="GO:0016020">
    <property type="term" value="C:membrane"/>
    <property type="evidence" value="ECO:0007669"/>
    <property type="project" value="InterPro"/>
</dbReference>
<dbReference type="CDD" id="cd11386">
    <property type="entry name" value="MCP_signal"/>
    <property type="match status" value="1"/>
</dbReference>
<evidence type="ECO:0000256" key="1">
    <source>
        <dbReference type="ARBA" id="ARBA00023224"/>
    </source>
</evidence>
<dbReference type="PANTHER" id="PTHR32089">
    <property type="entry name" value="METHYL-ACCEPTING CHEMOTAXIS PROTEIN MCPB"/>
    <property type="match status" value="1"/>
</dbReference>
<dbReference type="Pfam" id="PF00015">
    <property type="entry name" value="MCPsignal"/>
    <property type="match status" value="1"/>
</dbReference>
<dbReference type="EMBL" id="QMIF01000007">
    <property type="protein sequence ID" value="TVM33405.1"/>
    <property type="molecule type" value="Genomic_DNA"/>
</dbReference>
<dbReference type="Gene3D" id="1.10.287.950">
    <property type="entry name" value="Methyl-accepting chemotaxis protein"/>
    <property type="match status" value="1"/>
</dbReference>
<sequence length="482" mass="52035">MIFGAKKTFGDFAQLASEGHFEKAVSTLHAKGGECELVAQGTKAILNELDFARSIIGSITTPFVVVDTEETLCITNQGLLGILGQSGKPEDYYGWNVAEFFYGDRNRKTVLSTAMQDKRGIRKEVDFSSRDGRTLNIQIDAMPLFREKDKAVLGAICIYLDVSELRKKEAEICDQNELISRAAERATAVADNLANEADQLAAQVEQTRASTDEQRNRTSEVAGATQQMSASIMENADNARSVTELAENSRTKAGEGAAEVERTRKVILEVRDEASALRDDMTQLSEHAVRIGDVMNVINDIADQTNLLALNAAIEAARAGEAGRGFAVVADEVRKLAEKTMQATKEVGEVVRAIQTSAEKSQTSTESAVASVMRGVESSTTAGEKIQEILAIIEQTTDRVHGIAEAVAQQSMASDQVSEATNHILSSAEETAAAMDESARAVSELARMASELKSIIKDMKTQSHLEECEPEAVLAAAAARRN</sequence>
<organism evidence="8 9">
    <name type="scientific">Oceanidesulfovibrio marinus</name>
    <dbReference type="NCBI Taxonomy" id="370038"/>
    <lineage>
        <taxon>Bacteria</taxon>
        <taxon>Pseudomonadati</taxon>
        <taxon>Thermodesulfobacteriota</taxon>
        <taxon>Desulfovibrionia</taxon>
        <taxon>Desulfovibrionales</taxon>
        <taxon>Desulfovibrionaceae</taxon>
        <taxon>Oceanidesulfovibrio</taxon>
    </lineage>
</organism>
<keyword evidence="10" id="KW-1185">Reference proteome</keyword>
<accession>A0A6P1ZGZ8</accession>
<evidence type="ECO:0000313" key="9">
    <source>
        <dbReference type="Proteomes" id="UP000434052"/>
    </source>
</evidence>
<dbReference type="SMART" id="SM00283">
    <property type="entry name" value="MA"/>
    <property type="match status" value="1"/>
</dbReference>
<dbReference type="SUPFAM" id="SSF55785">
    <property type="entry name" value="PYP-like sensor domain (PAS domain)"/>
    <property type="match status" value="1"/>
</dbReference>
<dbReference type="PROSITE" id="PS50113">
    <property type="entry name" value="PAC"/>
    <property type="match status" value="1"/>
</dbReference>
<dbReference type="GO" id="GO:0004888">
    <property type="term" value="F:transmembrane signaling receptor activity"/>
    <property type="evidence" value="ECO:0007669"/>
    <property type="project" value="InterPro"/>
</dbReference>
<evidence type="ECO:0000259" key="5">
    <source>
        <dbReference type="PROSITE" id="PS50111"/>
    </source>
</evidence>
<dbReference type="AlphaFoldDB" id="A0A6P1ZGZ8"/>
<evidence type="ECO:0000256" key="2">
    <source>
        <dbReference type="ARBA" id="ARBA00029447"/>
    </source>
</evidence>
<dbReference type="GO" id="GO:0006935">
    <property type="term" value="P:chemotaxis"/>
    <property type="evidence" value="ECO:0007669"/>
    <property type="project" value="InterPro"/>
</dbReference>
<gene>
    <name evidence="8" type="ORF">DQK91_12130</name>
    <name evidence="7" type="ORF">E8L03_02725</name>
</gene>
<evidence type="ECO:0000259" key="6">
    <source>
        <dbReference type="PROSITE" id="PS50113"/>
    </source>
</evidence>
<dbReference type="PROSITE" id="PS50111">
    <property type="entry name" value="CHEMOTAXIS_TRANSDUC_2"/>
    <property type="match status" value="1"/>
</dbReference>
<keyword evidence="1 3" id="KW-0807">Transducer</keyword>
<reference evidence="8 9" key="1">
    <citation type="submission" date="2018-06" db="EMBL/GenBank/DDBJ databases">
        <title>Complete genome of Desulfovibrio marinus P48SEP.</title>
        <authorList>
            <person name="Crispim J.S."/>
            <person name="Vidigal P.M.P."/>
            <person name="Silva L.C.F."/>
            <person name="Araujo L.C."/>
            <person name="Laguardia C.N."/>
            <person name="Dias R.S."/>
            <person name="Sousa M.P."/>
            <person name="Paula S.O."/>
            <person name="Silva C."/>
        </authorList>
    </citation>
    <scope>NUCLEOTIDE SEQUENCE [LARGE SCALE GENOMIC DNA]</scope>
    <source>
        <strain evidence="8 9">P48SEP</strain>
    </source>
</reference>
<dbReference type="Proteomes" id="UP000503251">
    <property type="component" value="Chromosome"/>
</dbReference>
<evidence type="ECO:0000256" key="4">
    <source>
        <dbReference type="SAM" id="MobiDB-lite"/>
    </source>
</evidence>
<evidence type="ECO:0000313" key="10">
    <source>
        <dbReference type="Proteomes" id="UP000503251"/>
    </source>
</evidence>
<dbReference type="EMBL" id="CP039543">
    <property type="protein sequence ID" value="QJT07905.1"/>
    <property type="molecule type" value="Genomic_DNA"/>
</dbReference>
<name>A0A6P1ZGZ8_9BACT</name>
<comment type="similarity">
    <text evidence="2">Belongs to the methyl-accepting chemotaxis (MCP) protein family.</text>
</comment>
<dbReference type="InterPro" id="IPR000700">
    <property type="entry name" value="PAS-assoc_C"/>
</dbReference>
<feature type="region of interest" description="Disordered" evidence="4">
    <location>
        <begin position="206"/>
        <end position="226"/>
    </location>
</feature>
<dbReference type="PANTHER" id="PTHR32089:SF112">
    <property type="entry name" value="LYSOZYME-LIKE PROTEIN-RELATED"/>
    <property type="match status" value="1"/>
</dbReference>
<dbReference type="Gene3D" id="3.30.450.20">
    <property type="entry name" value="PAS domain"/>
    <property type="match status" value="1"/>
</dbReference>
<dbReference type="Pfam" id="PF13426">
    <property type="entry name" value="PAS_9"/>
    <property type="match status" value="1"/>
</dbReference>
<evidence type="ECO:0000256" key="3">
    <source>
        <dbReference type="PROSITE-ProRule" id="PRU00284"/>
    </source>
</evidence>
<evidence type="ECO:0000313" key="7">
    <source>
        <dbReference type="EMBL" id="QJT07905.1"/>
    </source>
</evidence>